<dbReference type="AlphaFoldDB" id="A0AA38MJX4"/>
<dbReference type="EMBL" id="JALNTZ010000003">
    <property type="protein sequence ID" value="KAJ3658642.1"/>
    <property type="molecule type" value="Genomic_DNA"/>
</dbReference>
<accession>A0AA38MJX4</accession>
<name>A0AA38MJX4_9CUCU</name>
<proteinExistence type="predicted"/>
<evidence type="ECO:0000313" key="1">
    <source>
        <dbReference type="EMBL" id="KAJ3658642.1"/>
    </source>
</evidence>
<organism evidence="1 2">
    <name type="scientific">Zophobas morio</name>
    <dbReference type="NCBI Taxonomy" id="2755281"/>
    <lineage>
        <taxon>Eukaryota</taxon>
        <taxon>Metazoa</taxon>
        <taxon>Ecdysozoa</taxon>
        <taxon>Arthropoda</taxon>
        <taxon>Hexapoda</taxon>
        <taxon>Insecta</taxon>
        <taxon>Pterygota</taxon>
        <taxon>Neoptera</taxon>
        <taxon>Endopterygota</taxon>
        <taxon>Coleoptera</taxon>
        <taxon>Polyphaga</taxon>
        <taxon>Cucujiformia</taxon>
        <taxon>Tenebrionidae</taxon>
        <taxon>Zophobas</taxon>
    </lineage>
</organism>
<reference evidence="1" key="1">
    <citation type="journal article" date="2023" name="G3 (Bethesda)">
        <title>Whole genome assemblies of Zophobas morio and Tenebrio molitor.</title>
        <authorList>
            <person name="Kaur S."/>
            <person name="Stinson S.A."/>
            <person name="diCenzo G.C."/>
        </authorList>
    </citation>
    <scope>NUCLEOTIDE SEQUENCE</scope>
    <source>
        <strain evidence="1">QUZm001</strain>
    </source>
</reference>
<comment type="caution">
    <text evidence="1">The sequence shown here is derived from an EMBL/GenBank/DDBJ whole genome shotgun (WGS) entry which is preliminary data.</text>
</comment>
<evidence type="ECO:0000313" key="2">
    <source>
        <dbReference type="Proteomes" id="UP001168821"/>
    </source>
</evidence>
<gene>
    <name evidence="1" type="ORF">Zmor_010369</name>
</gene>
<keyword evidence="2" id="KW-1185">Reference proteome</keyword>
<dbReference type="Proteomes" id="UP001168821">
    <property type="component" value="Unassembled WGS sequence"/>
</dbReference>
<sequence>MVQQLRDHGTFNFKLTIVAVIGQKVHPTLKEYGHVDKVQGLEPADCPRCVTHFLSDGTPHTRQQVDFKRRFSINVYQLDETVRLWKSTVSRNYRRASTSESGSRYSGVFLPINKPLATL</sequence>
<protein>
    <submittedName>
        <fullName evidence="1">Uncharacterized protein</fullName>
    </submittedName>
</protein>